<comment type="function">
    <text evidence="4">May be a heme chaperone, appears to bind heme. Homologous bacterial proteins do not have oxygen-independent coproporphyrinogen-III oxidase activity. Binds 1 [4Fe-4S] cluster. The cluster is coordinated with 3 cysteines and an exchangeable S-adenosyl-L-methionine.</text>
</comment>
<protein>
    <recommendedName>
        <fullName evidence="2">Radical S-adenosyl methionine domain-containing protein 1, mitochondrial</fullName>
    </recommendedName>
    <alternativeName>
        <fullName evidence="3">Putative heme chaperone</fullName>
    </alternativeName>
</protein>
<evidence type="ECO:0000256" key="1">
    <source>
        <dbReference type="ARBA" id="ARBA00006100"/>
    </source>
</evidence>
<dbReference type="GO" id="GO:0005737">
    <property type="term" value="C:cytoplasm"/>
    <property type="evidence" value="ECO:0007669"/>
    <property type="project" value="InterPro"/>
</dbReference>
<dbReference type="OrthoDB" id="431409at2759"/>
<feature type="domain" description="Radical SAM core" evidence="5">
    <location>
        <begin position="18"/>
        <end position="261"/>
    </location>
</feature>
<dbReference type="InterPro" id="IPR007197">
    <property type="entry name" value="rSAM"/>
</dbReference>
<dbReference type="InterPro" id="IPR023404">
    <property type="entry name" value="rSAM_horseshoe"/>
</dbReference>
<accession>A0A8J2S455</accession>
<dbReference type="Pfam" id="PF04055">
    <property type="entry name" value="Radical_SAM"/>
    <property type="match status" value="1"/>
</dbReference>
<dbReference type="SMART" id="SM00729">
    <property type="entry name" value="Elp3"/>
    <property type="match status" value="1"/>
</dbReference>
<keyword evidence="7" id="KW-1185">Reference proteome</keyword>
<dbReference type="PANTHER" id="PTHR13932">
    <property type="entry name" value="COPROPORPHYRINIGEN III OXIDASE"/>
    <property type="match status" value="1"/>
</dbReference>
<dbReference type="SFLD" id="SFLDS00029">
    <property type="entry name" value="Radical_SAM"/>
    <property type="match status" value="1"/>
</dbReference>
<dbReference type="EMBL" id="CAKKNE010000001">
    <property type="protein sequence ID" value="CAH0363898.1"/>
    <property type="molecule type" value="Genomic_DNA"/>
</dbReference>
<dbReference type="GO" id="GO:0004109">
    <property type="term" value="F:coproporphyrinogen oxidase activity"/>
    <property type="evidence" value="ECO:0007669"/>
    <property type="project" value="InterPro"/>
</dbReference>
<dbReference type="CDD" id="cd01335">
    <property type="entry name" value="Radical_SAM"/>
    <property type="match status" value="1"/>
</dbReference>
<evidence type="ECO:0000313" key="7">
    <source>
        <dbReference type="Proteomes" id="UP000789595"/>
    </source>
</evidence>
<organism evidence="6 7">
    <name type="scientific">Pelagomonas calceolata</name>
    <dbReference type="NCBI Taxonomy" id="35677"/>
    <lineage>
        <taxon>Eukaryota</taxon>
        <taxon>Sar</taxon>
        <taxon>Stramenopiles</taxon>
        <taxon>Ochrophyta</taxon>
        <taxon>Pelagophyceae</taxon>
        <taxon>Pelagomonadales</taxon>
        <taxon>Pelagomonadaceae</taxon>
        <taxon>Pelagomonas</taxon>
    </lineage>
</organism>
<reference evidence="6" key="1">
    <citation type="submission" date="2021-11" db="EMBL/GenBank/DDBJ databases">
        <authorList>
            <consortium name="Genoscope - CEA"/>
            <person name="William W."/>
        </authorList>
    </citation>
    <scope>NUCLEOTIDE SEQUENCE</scope>
</reference>
<dbReference type="Gene3D" id="3.80.30.20">
    <property type="entry name" value="tm_1862 like domain"/>
    <property type="match status" value="1"/>
</dbReference>
<dbReference type="InterPro" id="IPR034505">
    <property type="entry name" value="Coproporphyrinogen-III_oxidase"/>
</dbReference>
<evidence type="ECO:0000256" key="2">
    <source>
        <dbReference type="ARBA" id="ARBA00014678"/>
    </source>
</evidence>
<dbReference type="Proteomes" id="UP000789595">
    <property type="component" value="Unassembled WGS sequence"/>
</dbReference>
<dbReference type="NCBIfam" id="TIGR00539">
    <property type="entry name" value="hemN_rel"/>
    <property type="match status" value="1"/>
</dbReference>
<dbReference type="AlphaFoldDB" id="A0A8J2S455"/>
<dbReference type="PROSITE" id="PS51918">
    <property type="entry name" value="RADICAL_SAM"/>
    <property type="match status" value="1"/>
</dbReference>
<dbReference type="SFLD" id="SFLDG01082">
    <property type="entry name" value="B12-binding_domain_containing"/>
    <property type="match status" value="1"/>
</dbReference>
<evidence type="ECO:0000256" key="4">
    <source>
        <dbReference type="ARBA" id="ARBA00045130"/>
    </source>
</evidence>
<dbReference type="GO" id="GO:0051539">
    <property type="term" value="F:4 iron, 4 sulfur cluster binding"/>
    <property type="evidence" value="ECO:0007669"/>
    <property type="project" value="InterPro"/>
</dbReference>
<evidence type="ECO:0000256" key="3">
    <source>
        <dbReference type="ARBA" id="ARBA00033094"/>
    </source>
</evidence>
<dbReference type="InterPro" id="IPR004559">
    <property type="entry name" value="HemW-like"/>
</dbReference>
<evidence type="ECO:0000313" key="6">
    <source>
        <dbReference type="EMBL" id="CAH0363898.1"/>
    </source>
</evidence>
<dbReference type="SFLD" id="SFLDG01065">
    <property type="entry name" value="anaerobic_coproporphyrinogen-I"/>
    <property type="match status" value="1"/>
</dbReference>
<dbReference type="PANTHER" id="PTHR13932:SF5">
    <property type="entry name" value="RADICAL S-ADENOSYL METHIONINE DOMAIN-CONTAINING PROTEIN 1, MITOCHONDRIAL"/>
    <property type="match status" value="1"/>
</dbReference>
<gene>
    <name evidence="6" type="ORF">PECAL_1P02390</name>
</gene>
<dbReference type="InterPro" id="IPR006638">
    <property type="entry name" value="Elp3/MiaA/NifB-like_rSAM"/>
</dbReference>
<evidence type="ECO:0000259" key="5">
    <source>
        <dbReference type="PROSITE" id="PS51918"/>
    </source>
</evidence>
<dbReference type="SUPFAM" id="SSF102114">
    <property type="entry name" value="Radical SAM enzymes"/>
    <property type="match status" value="1"/>
</dbReference>
<comment type="similarity">
    <text evidence="1">Belongs to the anaerobic coproporphyrinogen-III oxidase family. HemW subfamily.</text>
</comment>
<dbReference type="InterPro" id="IPR058240">
    <property type="entry name" value="rSAM_sf"/>
</dbReference>
<name>A0A8J2S455_9STRA</name>
<sequence>MRLVATALAASALRPTPTLQPQASGLYAHLPFCRRRCFYCDFPVVVAGDAVKEDRVAHYVSLLERELSKQPRSSKPLATVYLGGGTPSLVEPRFIKQLLDAIDAKHGISSKAEITLECDPGTFDAAKLQKYVDAGVTRVSLGCQSFDDEALEAAGRAHRRQDALDAVQAVKRVGPRHGWSLDLISGLPGTTPEGWMETLHEAHSLNPPHVSSYDLQVEEGTAFGKWYSDGESNGRPPLPQDEESADAYRVASSFWRSRGYLHYEVSSYARTEGEKSRHNSAYWKPRASWLGLGLGAASSEQGARFSRPRKMKDYEAWVADGAIVPESSPPHGADALEDELLTSLRTAAGIDLTRVRDVYSSEYERAVRRGAQEAIELGLAVVEGEVLKLTDPDGFLFSNYALAAVFGEVGDVCV</sequence>
<comment type="caution">
    <text evidence="6">The sequence shown here is derived from an EMBL/GenBank/DDBJ whole genome shotgun (WGS) entry which is preliminary data.</text>
</comment>
<dbReference type="SFLD" id="SFLDF00562">
    <property type="entry name" value="HemN-like__clustered_with_heat"/>
    <property type="match status" value="1"/>
</dbReference>
<proteinExistence type="inferred from homology"/>
<dbReference type="GO" id="GO:0006779">
    <property type="term" value="P:porphyrin-containing compound biosynthetic process"/>
    <property type="evidence" value="ECO:0007669"/>
    <property type="project" value="InterPro"/>
</dbReference>